<reference evidence="3" key="1">
    <citation type="journal article" date="2010" name="Science">
        <title>Signatures of adaptation to obligate biotrophy in the Hyaloperonospora arabidopsidis genome.</title>
        <authorList>
            <person name="Baxter L."/>
            <person name="Tripathy S."/>
            <person name="Ishaque N."/>
            <person name="Boot N."/>
            <person name="Cabral A."/>
            <person name="Kemen E."/>
            <person name="Thines M."/>
            <person name="Ah-Fong A."/>
            <person name="Anderson R."/>
            <person name="Badejoko W."/>
            <person name="Bittner-Eddy P."/>
            <person name="Boore J.L."/>
            <person name="Chibucos M.C."/>
            <person name="Coates M."/>
            <person name="Dehal P."/>
            <person name="Delehaunty K."/>
            <person name="Dong S."/>
            <person name="Downton P."/>
            <person name="Dumas B."/>
            <person name="Fabro G."/>
            <person name="Fronick C."/>
            <person name="Fuerstenberg S.I."/>
            <person name="Fulton L."/>
            <person name="Gaulin E."/>
            <person name="Govers F."/>
            <person name="Hughes L."/>
            <person name="Humphray S."/>
            <person name="Jiang R.H."/>
            <person name="Judelson H."/>
            <person name="Kamoun S."/>
            <person name="Kyung K."/>
            <person name="Meijer H."/>
            <person name="Minx P."/>
            <person name="Morris P."/>
            <person name="Nelson J."/>
            <person name="Phuntumart V."/>
            <person name="Qutob D."/>
            <person name="Rehmany A."/>
            <person name="Rougon-Cardoso A."/>
            <person name="Ryden P."/>
            <person name="Torto-Alalibo T."/>
            <person name="Studholme D."/>
            <person name="Wang Y."/>
            <person name="Win J."/>
            <person name="Wood J."/>
            <person name="Clifton S.W."/>
            <person name="Rogers J."/>
            <person name="Van den Ackerveken G."/>
            <person name="Jones J.D."/>
            <person name="McDowell J.M."/>
            <person name="Beynon J."/>
            <person name="Tyler B.M."/>
        </authorList>
    </citation>
    <scope>NUCLEOTIDE SEQUENCE [LARGE SCALE GENOMIC DNA]</scope>
    <source>
        <strain evidence="3">Emoy2</strain>
    </source>
</reference>
<protein>
    <submittedName>
        <fullName evidence="2">Uncharacterized protein</fullName>
    </submittedName>
</protein>
<evidence type="ECO:0000256" key="1">
    <source>
        <dbReference type="SAM" id="Phobius"/>
    </source>
</evidence>
<keyword evidence="1" id="KW-0472">Membrane</keyword>
<organism evidence="2 3">
    <name type="scientific">Hyaloperonospora arabidopsidis (strain Emoy2)</name>
    <name type="common">Downy mildew agent</name>
    <name type="synonym">Peronospora arabidopsidis</name>
    <dbReference type="NCBI Taxonomy" id="559515"/>
    <lineage>
        <taxon>Eukaryota</taxon>
        <taxon>Sar</taxon>
        <taxon>Stramenopiles</taxon>
        <taxon>Oomycota</taxon>
        <taxon>Peronosporomycetes</taxon>
        <taxon>Peronosporales</taxon>
        <taxon>Peronosporaceae</taxon>
        <taxon>Hyaloperonospora</taxon>
    </lineage>
</organism>
<dbReference type="Proteomes" id="UP000011713">
    <property type="component" value="Unassembled WGS sequence"/>
</dbReference>
<keyword evidence="3" id="KW-1185">Reference proteome</keyword>
<reference evidence="2" key="2">
    <citation type="submission" date="2015-06" db="UniProtKB">
        <authorList>
            <consortium name="EnsemblProtists"/>
        </authorList>
    </citation>
    <scope>IDENTIFICATION</scope>
    <source>
        <strain evidence="2">Emoy2</strain>
    </source>
</reference>
<proteinExistence type="predicted"/>
<dbReference type="HOGENOM" id="CLU_2473736_0_0_1"/>
<keyword evidence="1" id="KW-1133">Transmembrane helix</keyword>
<dbReference type="EnsemblProtists" id="HpaT810963">
    <property type="protein sequence ID" value="HpaP810963"/>
    <property type="gene ID" value="HpaG810963"/>
</dbReference>
<name>M4BWR2_HYAAE</name>
<accession>M4BWR2</accession>
<evidence type="ECO:0000313" key="2">
    <source>
        <dbReference type="EnsemblProtists" id="HpaP810963"/>
    </source>
</evidence>
<sequence>MALVAIEIKGLSSQTPSGEKMIDGQRCMVTSALTDLMGARYTKYRPMVVVHALSGEKLFSMACVYFFLVICMAYYVNLHFKGPKALLG</sequence>
<dbReference type="AlphaFoldDB" id="M4BWR2"/>
<dbReference type="VEuPathDB" id="FungiDB:HpaG810963"/>
<feature type="transmembrane region" description="Helical" evidence="1">
    <location>
        <begin position="58"/>
        <end position="76"/>
    </location>
</feature>
<evidence type="ECO:0000313" key="3">
    <source>
        <dbReference type="Proteomes" id="UP000011713"/>
    </source>
</evidence>
<dbReference type="EMBL" id="JH598006">
    <property type="status" value="NOT_ANNOTATED_CDS"/>
    <property type="molecule type" value="Genomic_DNA"/>
</dbReference>
<keyword evidence="1" id="KW-0812">Transmembrane</keyword>
<dbReference type="InParanoid" id="M4BWR2"/>